<protein>
    <submittedName>
        <fullName evidence="4">GNAT family N-acetyltransferase</fullName>
        <ecNumber evidence="4">2.3.1.-</ecNumber>
    </submittedName>
</protein>
<dbReference type="PROSITE" id="PS51186">
    <property type="entry name" value="GNAT"/>
    <property type="match status" value="1"/>
</dbReference>
<dbReference type="CDD" id="cd04301">
    <property type="entry name" value="NAT_SF"/>
    <property type="match status" value="1"/>
</dbReference>
<accession>A0ABS6SEF0</accession>
<name>A0ABS6SEF0_9SPHN</name>
<evidence type="ECO:0000313" key="5">
    <source>
        <dbReference type="Proteomes" id="UP000722336"/>
    </source>
</evidence>
<keyword evidence="1 4" id="KW-0808">Transferase</keyword>
<proteinExistence type="predicted"/>
<dbReference type="EC" id="2.3.1.-" evidence="4"/>
<dbReference type="EMBL" id="JAGSPA010000002">
    <property type="protein sequence ID" value="MBV7256301.1"/>
    <property type="molecule type" value="Genomic_DNA"/>
</dbReference>
<dbReference type="PANTHER" id="PTHR43877">
    <property type="entry name" value="AMINOALKYLPHOSPHONATE N-ACETYLTRANSFERASE-RELATED-RELATED"/>
    <property type="match status" value="1"/>
</dbReference>
<feature type="domain" description="N-acetyltransferase" evidence="3">
    <location>
        <begin position="1"/>
        <end position="140"/>
    </location>
</feature>
<evidence type="ECO:0000256" key="1">
    <source>
        <dbReference type="ARBA" id="ARBA00022679"/>
    </source>
</evidence>
<sequence>MLASIARCAFDPAYGESWSSTQLTGTLSQTGTWAELASLGGKPAAFSLARIAADEAELLLVATLPHARRMNLGRALLQRVSLAAQARGAVFLHLEVRRSNKAALALYRSCGLSQIGERKAYYRGVDGRSHDAVTMQAALPLTSS</sequence>
<evidence type="ECO:0000313" key="4">
    <source>
        <dbReference type="EMBL" id="MBV7256301.1"/>
    </source>
</evidence>
<evidence type="ECO:0000256" key="2">
    <source>
        <dbReference type="ARBA" id="ARBA00023315"/>
    </source>
</evidence>
<keyword evidence="2 4" id="KW-0012">Acyltransferase</keyword>
<gene>
    <name evidence="4" type="ORF">KCG44_05820</name>
</gene>
<reference evidence="4 5" key="1">
    <citation type="submission" date="2021-04" db="EMBL/GenBank/DDBJ databases">
        <authorList>
            <person name="Pira H."/>
            <person name="Risdian C."/>
            <person name="Wink J."/>
        </authorList>
    </citation>
    <scope>NUCLEOTIDE SEQUENCE [LARGE SCALE GENOMIC DNA]</scope>
    <source>
        <strain evidence="4 5">WHA3</strain>
    </source>
</reference>
<keyword evidence="5" id="KW-1185">Reference proteome</keyword>
<dbReference type="Pfam" id="PF00583">
    <property type="entry name" value="Acetyltransf_1"/>
    <property type="match status" value="1"/>
</dbReference>
<dbReference type="GO" id="GO:0016746">
    <property type="term" value="F:acyltransferase activity"/>
    <property type="evidence" value="ECO:0007669"/>
    <property type="project" value="UniProtKB-KW"/>
</dbReference>
<dbReference type="Proteomes" id="UP000722336">
    <property type="component" value="Unassembled WGS sequence"/>
</dbReference>
<comment type="caution">
    <text evidence="4">The sequence shown here is derived from an EMBL/GenBank/DDBJ whole genome shotgun (WGS) entry which is preliminary data.</text>
</comment>
<dbReference type="InterPro" id="IPR000182">
    <property type="entry name" value="GNAT_dom"/>
</dbReference>
<organism evidence="4 5">
    <name type="scientific">Pacificimonas pallii</name>
    <dbReference type="NCBI Taxonomy" id="2827236"/>
    <lineage>
        <taxon>Bacteria</taxon>
        <taxon>Pseudomonadati</taxon>
        <taxon>Pseudomonadota</taxon>
        <taxon>Alphaproteobacteria</taxon>
        <taxon>Sphingomonadales</taxon>
        <taxon>Sphingosinicellaceae</taxon>
        <taxon>Pacificimonas</taxon>
    </lineage>
</organism>
<evidence type="ECO:0000259" key="3">
    <source>
        <dbReference type="PROSITE" id="PS51186"/>
    </source>
</evidence>
<dbReference type="InterPro" id="IPR050832">
    <property type="entry name" value="Bact_Acetyltransf"/>
</dbReference>